<dbReference type="Proteomes" id="UP000324222">
    <property type="component" value="Unassembled WGS sequence"/>
</dbReference>
<protein>
    <submittedName>
        <fullName evidence="1">Uncharacterized protein</fullName>
    </submittedName>
</protein>
<dbReference type="EMBL" id="VSRR010000427">
    <property type="protein sequence ID" value="MPC15424.1"/>
    <property type="molecule type" value="Genomic_DNA"/>
</dbReference>
<evidence type="ECO:0000313" key="2">
    <source>
        <dbReference type="Proteomes" id="UP000324222"/>
    </source>
</evidence>
<reference evidence="1 2" key="1">
    <citation type="submission" date="2019-05" db="EMBL/GenBank/DDBJ databases">
        <title>Another draft genome of Portunus trituberculatus and its Hox gene families provides insights of decapod evolution.</title>
        <authorList>
            <person name="Jeong J.-H."/>
            <person name="Song I."/>
            <person name="Kim S."/>
            <person name="Choi T."/>
            <person name="Kim D."/>
            <person name="Ryu S."/>
            <person name="Kim W."/>
        </authorList>
    </citation>
    <scope>NUCLEOTIDE SEQUENCE [LARGE SCALE GENOMIC DNA]</scope>
    <source>
        <tissue evidence="1">Muscle</tissue>
    </source>
</reference>
<organism evidence="1 2">
    <name type="scientific">Portunus trituberculatus</name>
    <name type="common">Swimming crab</name>
    <name type="synonym">Neptunus trituberculatus</name>
    <dbReference type="NCBI Taxonomy" id="210409"/>
    <lineage>
        <taxon>Eukaryota</taxon>
        <taxon>Metazoa</taxon>
        <taxon>Ecdysozoa</taxon>
        <taxon>Arthropoda</taxon>
        <taxon>Crustacea</taxon>
        <taxon>Multicrustacea</taxon>
        <taxon>Malacostraca</taxon>
        <taxon>Eumalacostraca</taxon>
        <taxon>Eucarida</taxon>
        <taxon>Decapoda</taxon>
        <taxon>Pleocyemata</taxon>
        <taxon>Brachyura</taxon>
        <taxon>Eubrachyura</taxon>
        <taxon>Portunoidea</taxon>
        <taxon>Portunidae</taxon>
        <taxon>Portuninae</taxon>
        <taxon>Portunus</taxon>
    </lineage>
</organism>
<comment type="caution">
    <text evidence="1">The sequence shown here is derived from an EMBL/GenBank/DDBJ whole genome shotgun (WGS) entry which is preliminary data.</text>
</comment>
<accession>A0A5B7D3C3</accession>
<keyword evidence="2" id="KW-1185">Reference proteome</keyword>
<proteinExistence type="predicted"/>
<gene>
    <name evidence="1" type="ORF">E2C01_008216</name>
</gene>
<name>A0A5B7D3C3_PORTR</name>
<dbReference type="AlphaFoldDB" id="A0A5B7D3C3"/>
<sequence length="72" mass="8062">MCSEASLPVFLAPLTANYVQEPYLSLYGLHFYYSILSISLIQELTSTLNHSYLSLVNSGTPCLLLYFLLPIT</sequence>
<evidence type="ECO:0000313" key="1">
    <source>
        <dbReference type="EMBL" id="MPC15424.1"/>
    </source>
</evidence>